<evidence type="ECO:0000256" key="5">
    <source>
        <dbReference type="ARBA" id="ARBA00022840"/>
    </source>
</evidence>
<dbReference type="AlphaFoldDB" id="A0A495A234"/>
<reference evidence="11 12" key="1">
    <citation type="journal article" date="2016" name="Int. J. Syst. Evol. Microbiol.">
        <title>Oceanobacillus halophilus sp. nov., a novel moderately halophilic bacterium from a hypersaline lake.</title>
        <authorList>
            <person name="Amoozegar M.A."/>
            <person name="Bagheri M."/>
            <person name="Makhdoumi A."/>
            <person name="Nikou M.M."/>
            <person name="Fazeli S.A.S."/>
            <person name="Schumann P."/>
            <person name="Sproer C."/>
            <person name="Sanchez-Porro C."/>
            <person name="Ventosa A."/>
        </authorList>
    </citation>
    <scope>NUCLEOTIDE SEQUENCE [LARGE SCALE GENOMIC DNA]</scope>
    <source>
        <strain evidence="11 12">DSM 23996</strain>
    </source>
</reference>
<evidence type="ECO:0000256" key="8">
    <source>
        <dbReference type="ARBA" id="ARBA00048741"/>
    </source>
</evidence>
<dbReference type="PROSITE" id="PS51278">
    <property type="entry name" value="GATASE_TYPE_2"/>
    <property type="match status" value="1"/>
</dbReference>
<evidence type="ECO:0000256" key="7">
    <source>
        <dbReference type="ARBA" id="ARBA00022962"/>
    </source>
</evidence>
<dbReference type="GO" id="GO:0006529">
    <property type="term" value="P:asparagine biosynthetic process"/>
    <property type="evidence" value="ECO:0007669"/>
    <property type="project" value="UniProtKB-KW"/>
</dbReference>
<feature type="domain" description="Glutamine amidotransferase type-2" evidence="10">
    <location>
        <begin position="2"/>
        <end position="216"/>
    </location>
</feature>
<dbReference type="OrthoDB" id="9763290at2"/>
<comment type="similarity">
    <text evidence="2">Belongs to the asparagine synthetase family.</text>
</comment>
<dbReference type="Proteomes" id="UP000269301">
    <property type="component" value="Unassembled WGS sequence"/>
</dbReference>
<dbReference type="GO" id="GO:0005524">
    <property type="term" value="F:ATP binding"/>
    <property type="evidence" value="ECO:0007669"/>
    <property type="project" value="UniProtKB-KW"/>
</dbReference>
<dbReference type="PIRSF" id="PIRSF001589">
    <property type="entry name" value="Asn_synthetase_glu-h"/>
    <property type="match status" value="1"/>
</dbReference>
<dbReference type="SUPFAM" id="SSF56235">
    <property type="entry name" value="N-terminal nucleophile aminohydrolases (Ntn hydrolases)"/>
    <property type="match status" value="1"/>
</dbReference>
<gene>
    <name evidence="11" type="ORF">D8M06_09695</name>
</gene>
<dbReference type="InterPro" id="IPR017932">
    <property type="entry name" value="GATase_2_dom"/>
</dbReference>
<accession>A0A495A234</accession>
<keyword evidence="5 9" id="KW-0067">ATP-binding</keyword>
<dbReference type="Gene3D" id="3.40.50.620">
    <property type="entry name" value="HUPs"/>
    <property type="match status" value="2"/>
</dbReference>
<dbReference type="SUPFAM" id="SSF52402">
    <property type="entry name" value="Adenine nucleotide alpha hydrolases-like"/>
    <property type="match status" value="1"/>
</dbReference>
<dbReference type="EC" id="6.3.5.4" evidence="3"/>
<evidence type="ECO:0000256" key="6">
    <source>
        <dbReference type="ARBA" id="ARBA00022888"/>
    </source>
</evidence>
<keyword evidence="6" id="KW-0028">Amino-acid biosynthesis</keyword>
<evidence type="ECO:0000256" key="9">
    <source>
        <dbReference type="PIRSR" id="PIRSR001589-2"/>
    </source>
</evidence>
<evidence type="ECO:0000256" key="4">
    <source>
        <dbReference type="ARBA" id="ARBA00022741"/>
    </source>
</evidence>
<dbReference type="InterPro" id="IPR051786">
    <property type="entry name" value="ASN_synthetase/amidase"/>
</dbReference>
<dbReference type="EMBL" id="RBZP01000006">
    <property type="protein sequence ID" value="RKQ33473.1"/>
    <property type="molecule type" value="Genomic_DNA"/>
</dbReference>
<name>A0A495A234_9BACI</name>
<evidence type="ECO:0000256" key="3">
    <source>
        <dbReference type="ARBA" id="ARBA00012737"/>
    </source>
</evidence>
<dbReference type="GO" id="GO:0004066">
    <property type="term" value="F:asparagine synthase (glutamine-hydrolyzing) activity"/>
    <property type="evidence" value="ECO:0007669"/>
    <property type="project" value="UniProtKB-EC"/>
</dbReference>
<evidence type="ECO:0000256" key="1">
    <source>
        <dbReference type="ARBA" id="ARBA00005187"/>
    </source>
</evidence>
<dbReference type="CDD" id="cd00712">
    <property type="entry name" value="AsnB"/>
    <property type="match status" value="1"/>
</dbReference>
<feature type="binding site" evidence="9">
    <location>
        <position position="99"/>
    </location>
    <ligand>
        <name>L-glutamine</name>
        <dbReference type="ChEBI" id="CHEBI:58359"/>
    </ligand>
</feature>
<dbReference type="InterPro" id="IPR014729">
    <property type="entry name" value="Rossmann-like_a/b/a_fold"/>
</dbReference>
<keyword evidence="12" id="KW-1185">Reference proteome</keyword>
<dbReference type="Pfam" id="PF13537">
    <property type="entry name" value="GATase_7"/>
    <property type="match status" value="1"/>
</dbReference>
<keyword evidence="4 9" id="KW-0547">Nucleotide-binding</keyword>
<keyword evidence="6" id="KW-0061">Asparagine biosynthesis</keyword>
<sequence length="660" mass="76933">MSAIAGIYNVKEPVPHHFGQQMMQALRKYPADDVQIWNQENVFLGCHAQWITPESIGEQLPFYDYERQLAITSDAMIDNRDELFDRLGVHYEERKIMPDSQLILLAYSKWGEEVVKYLIGDFAFMIWDRKKQKLFGARDFSGARTLYYYQNDQQFAFCTVMEPLLKLPYIKKQLNEEWLAEYLAISIMLDVVDASKTIIKDIEQVPPSHTITVMDGKVTLSRYQVLSLDEEIRFKSDEEYIEGFRDVFQKAVDSRLRTFKAVGSTLSGGLDSGSIVSFAAKTLRKQHKKLHTYSSIPAGGFDDYTPRNYFPDERPFIRATVDYVGNIEERYLSLDNKNPYTDIDDWLDIIETPYKFFENSFWIRGIFEHASNEEIGILLSGGRGNFTISWGPALEYYGYLLKSMKWIRFVRELKNYSKNIGVGRKKIFKVITKQAFPFLRQKESYQFPMLIDPIFAKKMNIFEKLENYGIGVNGFSGLTIFNERKYLIENEFIWNSSGTSNAKLSLQYGLLLRDPTNDIRVINYCMSLPIDQFINNGLDRALIRQATEGYLPNKVRLNQKYHGIQGMDWVHRMIPCWTDFTKEVKQLLLDKDVKQYFNLESIRYALSKAEVPKVEFAPTPELKVLMRSIIVYRFLHSFNIKGGDTNEKEMERAKIGIVEY</sequence>
<proteinExistence type="inferred from homology"/>
<dbReference type="Pfam" id="PF00733">
    <property type="entry name" value="Asn_synthase"/>
    <property type="match status" value="2"/>
</dbReference>
<keyword evidence="7" id="KW-0315">Glutamine amidotransferase</keyword>
<comment type="pathway">
    <text evidence="1">Amino-acid biosynthesis; L-asparagine biosynthesis; L-asparagine from L-aspartate (L-Gln route): step 1/1.</text>
</comment>
<dbReference type="RefSeq" id="WP_121204205.1">
    <property type="nucleotide sequence ID" value="NZ_RBZP01000006.1"/>
</dbReference>
<dbReference type="InterPro" id="IPR001962">
    <property type="entry name" value="Asn_synthase"/>
</dbReference>
<evidence type="ECO:0000256" key="2">
    <source>
        <dbReference type="ARBA" id="ARBA00005752"/>
    </source>
</evidence>
<evidence type="ECO:0000313" key="11">
    <source>
        <dbReference type="EMBL" id="RKQ33473.1"/>
    </source>
</evidence>
<evidence type="ECO:0000259" key="10">
    <source>
        <dbReference type="PROSITE" id="PS51278"/>
    </source>
</evidence>
<dbReference type="InterPro" id="IPR029055">
    <property type="entry name" value="Ntn_hydrolases_N"/>
</dbReference>
<dbReference type="PANTHER" id="PTHR43284">
    <property type="entry name" value="ASPARAGINE SYNTHETASE (GLUTAMINE-HYDROLYZING)"/>
    <property type="match status" value="1"/>
</dbReference>
<dbReference type="PANTHER" id="PTHR43284:SF1">
    <property type="entry name" value="ASPARAGINE SYNTHETASE"/>
    <property type="match status" value="1"/>
</dbReference>
<organism evidence="11 12">
    <name type="scientific">Oceanobacillus halophilus</name>
    <dbReference type="NCBI Taxonomy" id="930130"/>
    <lineage>
        <taxon>Bacteria</taxon>
        <taxon>Bacillati</taxon>
        <taxon>Bacillota</taxon>
        <taxon>Bacilli</taxon>
        <taxon>Bacillales</taxon>
        <taxon>Bacillaceae</taxon>
        <taxon>Oceanobacillus</taxon>
    </lineage>
</organism>
<protein>
    <recommendedName>
        <fullName evidence="3">asparagine synthase (glutamine-hydrolyzing)</fullName>
        <ecNumber evidence="3">6.3.5.4</ecNumber>
    </recommendedName>
</protein>
<dbReference type="InterPro" id="IPR006426">
    <property type="entry name" value="Asn_synth_AEB"/>
</dbReference>
<comment type="catalytic activity">
    <reaction evidence="8">
        <text>L-aspartate + L-glutamine + ATP + H2O = L-asparagine + L-glutamate + AMP + diphosphate + H(+)</text>
        <dbReference type="Rhea" id="RHEA:12228"/>
        <dbReference type="ChEBI" id="CHEBI:15377"/>
        <dbReference type="ChEBI" id="CHEBI:15378"/>
        <dbReference type="ChEBI" id="CHEBI:29985"/>
        <dbReference type="ChEBI" id="CHEBI:29991"/>
        <dbReference type="ChEBI" id="CHEBI:30616"/>
        <dbReference type="ChEBI" id="CHEBI:33019"/>
        <dbReference type="ChEBI" id="CHEBI:58048"/>
        <dbReference type="ChEBI" id="CHEBI:58359"/>
        <dbReference type="ChEBI" id="CHEBI:456215"/>
        <dbReference type="EC" id="6.3.5.4"/>
    </reaction>
</comment>
<evidence type="ECO:0000313" key="12">
    <source>
        <dbReference type="Proteomes" id="UP000269301"/>
    </source>
</evidence>
<dbReference type="InterPro" id="IPR033738">
    <property type="entry name" value="AsnB_N"/>
</dbReference>
<comment type="caution">
    <text evidence="11">The sequence shown here is derived from an EMBL/GenBank/DDBJ whole genome shotgun (WGS) entry which is preliminary data.</text>
</comment>
<dbReference type="Gene3D" id="3.60.20.10">
    <property type="entry name" value="Glutamine Phosphoribosylpyrophosphate, subunit 1, domain 1"/>
    <property type="match status" value="1"/>
</dbReference>